<organism evidence="2 3">
    <name type="scientific">Sistotremastrum niveocremeum HHB9708</name>
    <dbReference type="NCBI Taxonomy" id="1314777"/>
    <lineage>
        <taxon>Eukaryota</taxon>
        <taxon>Fungi</taxon>
        <taxon>Dikarya</taxon>
        <taxon>Basidiomycota</taxon>
        <taxon>Agaricomycotina</taxon>
        <taxon>Agaricomycetes</taxon>
        <taxon>Sistotremastrales</taxon>
        <taxon>Sistotremastraceae</taxon>
        <taxon>Sertulicium</taxon>
        <taxon>Sertulicium niveocremeum</taxon>
    </lineage>
</organism>
<name>A0A164MS36_9AGAM</name>
<protein>
    <submittedName>
        <fullName evidence="2">Uncharacterized protein</fullName>
    </submittedName>
</protein>
<feature type="compositionally biased region" description="Polar residues" evidence="1">
    <location>
        <begin position="1"/>
        <end position="34"/>
    </location>
</feature>
<dbReference type="Proteomes" id="UP000076722">
    <property type="component" value="Unassembled WGS sequence"/>
</dbReference>
<evidence type="ECO:0000256" key="1">
    <source>
        <dbReference type="SAM" id="MobiDB-lite"/>
    </source>
</evidence>
<reference evidence="2 3" key="1">
    <citation type="journal article" date="2016" name="Mol. Biol. Evol.">
        <title>Comparative Genomics of Early-Diverging Mushroom-Forming Fungi Provides Insights into the Origins of Lignocellulose Decay Capabilities.</title>
        <authorList>
            <person name="Nagy L.G."/>
            <person name="Riley R."/>
            <person name="Tritt A."/>
            <person name="Adam C."/>
            <person name="Daum C."/>
            <person name="Floudas D."/>
            <person name="Sun H."/>
            <person name="Yadav J.S."/>
            <person name="Pangilinan J."/>
            <person name="Larsson K.H."/>
            <person name="Matsuura K."/>
            <person name="Barry K."/>
            <person name="Labutti K."/>
            <person name="Kuo R."/>
            <person name="Ohm R.A."/>
            <person name="Bhattacharya S.S."/>
            <person name="Shirouzu T."/>
            <person name="Yoshinaga Y."/>
            <person name="Martin F.M."/>
            <person name="Grigoriev I.V."/>
            <person name="Hibbett D.S."/>
        </authorList>
    </citation>
    <scope>NUCLEOTIDE SEQUENCE [LARGE SCALE GENOMIC DNA]</scope>
    <source>
        <strain evidence="2 3">HHB9708</strain>
    </source>
</reference>
<gene>
    <name evidence="2" type="ORF">SISNIDRAFT_471315</name>
</gene>
<feature type="region of interest" description="Disordered" evidence="1">
    <location>
        <begin position="1"/>
        <end position="43"/>
    </location>
</feature>
<evidence type="ECO:0000313" key="2">
    <source>
        <dbReference type="EMBL" id="KZS86978.1"/>
    </source>
</evidence>
<proteinExistence type="predicted"/>
<dbReference type="AlphaFoldDB" id="A0A164MS36"/>
<evidence type="ECO:0000313" key="3">
    <source>
        <dbReference type="Proteomes" id="UP000076722"/>
    </source>
</evidence>
<accession>A0A164MS36</accession>
<dbReference type="EMBL" id="KV419460">
    <property type="protein sequence ID" value="KZS86978.1"/>
    <property type="molecule type" value="Genomic_DNA"/>
</dbReference>
<keyword evidence="3" id="KW-1185">Reference proteome</keyword>
<sequence>MSEPSATLPNVNPDSNPTSQNPTSQHSDIGNTSRATRHRKGLCSGKGGCRNVHPYSDMPGDLCAKCADLLGLQPGSAEYNLILNLPLTRKHRTRRNAVCVDVIQHEYPTPVARAFLWVPQSLPPSSQGPSTVPAHILPSHPGLRPMPPPQLPSTAVRDQLAAAAVQLGVSQAAQKRFTPGPFSLAGVANHITQKVAERLDTSALDAFRESMVGVASEAMIAVVITPYLDGKKKLNFGTLSKSYPETYRVPDILIDACQIWNSSWLKAPSNTEIKPDHIRLFFNVHTAPELNSCDLSVGAFYALHSDPSKRKHYFGPVAKDLKGLAGGNRLLVLAGHFSTVELILIRHVHFGQRVNSA</sequence>